<keyword evidence="8" id="KW-0800">Toxin</keyword>
<proteinExistence type="inferred from homology"/>
<comment type="function">
    <text evidence="8">Toxic component of a toxin-antitoxin (TA) system. An RNase.</text>
</comment>
<dbReference type="PANTHER" id="PTHR33653">
    <property type="entry name" value="RIBONUCLEASE VAPC2"/>
    <property type="match status" value="1"/>
</dbReference>
<dbReference type="InterPro" id="IPR050556">
    <property type="entry name" value="Type_II_TA_system_RNase"/>
</dbReference>
<evidence type="ECO:0000256" key="6">
    <source>
        <dbReference type="ARBA" id="ARBA00022842"/>
    </source>
</evidence>
<keyword evidence="2 8" id="KW-1277">Toxin-antitoxin system</keyword>
<evidence type="ECO:0000256" key="3">
    <source>
        <dbReference type="ARBA" id="ARBA00022722"/>
    </source>
</evidence>
<feature type="binding site" evidence="8">
    <location>
        <position position="6"/>
    </location>
    <ligand>
        <name>Mg(2+)</name>
        <dbReference type="ChEBI" id="CHEBI:18420"/>
    </ligand>
</feature>
<gene>
    <name evidence="8" type="primary">vapC</name>
    <name evidence="10" type="ORF">LNTAR_06474</name>
</gene>
<dbReference type="RefSeq" id="WP_007279360.1">
    <property type="nucleotide sequence ID" value="NZ_ABCK01000013.1"/>
</dbReference>
<dbReference type="OrthoDB" id="9796690at2"/>
<keyword evidence="6 8" id="KW-0460">Magnesium</keyword>
<dbReference type="GO" id="GO:0090729">
    <property type="term" value="F:toxin activity"/>
    <property type="evidence" value="ECO:0007669"/>
    <property type="project" value="UniProtKB-KW"/>
</dbReference>
<name>A6DNC1_9BACT</name>
<keyword evidence="11" id="KW-1185">Reference proteome</keyword>
<keyword evidence="3 8" id="KW-0540">Nuclease</keyword>
<dbReference type="InterPro" id="IPR029060">
    <property type="entry name" value="PIN-like_dom_sf"/>
</dbReference>
<dbReference type="GO" id="GO:0016787">
    <property type="term" value="F:hydrolase activity"/>
    <property type="evidence" value="ECO:0007669"/>
    <property type="project" value="UniProtKB-KW"/>
</dbReference>
<evidence type="ECO:0000256" key="7">
    <source>
        <dbReference type="ARBA" id="ARBA00038093"/>
    </source>
</evidence>
<dbReference type="InterPro" id="IPR022907">
    <property type="entry name" value="VapC_family"/>
</dbReference>
<dbReference type="InterPro" id="IPR002716">
    <property type="entry name" value="PIN_dom"/>
</dbReference>
<dbReference type="PANTHER" id="PTHR33653:SF1">
    <property type="entry name" value="RIBONUCLEASE VAPC2"/>
    <property type="match status" value="1"/>
</dbReference>
<feature type="binding site" evidence="8">
    <location>
        <position position="98"/>
    </location>
    <ligand>
        <name>Mg(2+)</name>
        <dbReference type="ChEBI" id="CHEBI:18420"/>
    </ligand>
</feature>
<keyword evidence="4 8" id="KW-0479">Metal-binding</keyword>
<evidence type="ECO:0000256" key="4">
    <source>
        <dbReference type="ARBA" id="ARBA00022723"/>
    </source>
</evidence>
<dbReference type="EMBL" id="ABCK01000013">
    <property type="protein sequence ID" value="EDM26869.1"/>
    <property type="molecule type" value="Genomic_DNA"/>
</dbReference>
<dbReference type="Proteomes" id="UP000004947">
    <property type="component" value="Unassembled WGS sequence"/>
</dbReference>
<dbReference type="AlphaFoldDB" id="A6DNC1"/>
<sequence>MKYMLDTNICIYIIKQKPIEVIQKLRSLDVSDVCISSISLSELENGVSKSAHPLKNKIALTQFLGPIDIYDFDDKAAEIYGSVRTHLEKNGTPIGPLDTLIGAHALSLDYTLVTNNVKEFNRIEELKIENWTH</sequence>
<reference evidence="10 11" key="1">
    <citation type="journal article" date="2010" name="J. Bacteriol.">
        <title>Genome sequence of Lentisphaera araneosa HTCC2155T, the type species of the order Lentisphaerales in the phylum Lentisphaerae.</title>
        <authorList>
            <person name="Thrash J.C."/>
            <person name="Cho J.C."/>
            <person name="Vergin K.L."/>
            <person name="Morris R.M."/>
            <person name="Giovannoni S.J."/>
        </authorList>
    </citation>
    <scope>NUCLEOTIDE SEQUENCE [LARGE SCALE GENOMIC DNA]</scope>
    <source>
        <strain evidence="10 11">HTCC2155</strain>
    </source>
</reference>
<dbReference type="eggNOG" id="COG1487">
    <property type="taxonomic scope" value="Bacteria"/>
</dbReference>
<comment type="cofactor">
    <cofactor evidence="1 8">
        <name>Mg(2+)</name>
        <dbReference type="ChEBI" id="CHEBI:18420"/>
    </cofactor>
</comment>
<evidence type="ECO:0000256" key="1">
    <source>
        <dbReference type="ARBA" id="ARBA00001946"/>
    </source>
</evidence>
<evidence type="ECO:0000259" key="9">
    <source>
        <dbReference type="Pfam" id="PF01850"/>
    </source>
</evidence>
<evidence type="ECO:0000313" key="11">
    <source>
        <dbReference type="Proteomes" id="UP000004947"/>
    </source>
</evidence>
<dbReference type="GO" id="GO:0000287">
    <property type="term" value="F:magnesium ion binding"/>
    <property type="evidence" value="ECO:0007669"/>
    <property type="project" value="UniProtKB-UniRule"/>
</dbReference>
<dbReference type="CDD" id="cd18745">
    <property type="entry name" value="PIN_VapC4-5_FitB-like"/>
    <property type="match status" value="1"/>
</dbReference>
<comment type="similarity">
    <text evidence="7 8">Belongs to the PINc/VapC protein family.</text>
</comment>
<dbReference type="SUPFAM" id="SSF88723">
    <property type="entry name" value="PIN domain-like"/>
    <property type="match status" value="1"/>
</dbReference>
<evidence type="ECO:0000313" key="10">
    <source>
        <dbReference type="EMBL" id="EDM26869.1"/>
    </source>
</evidence>
<dbReference type="EC" id="3.1.-.-" evidence="8"/>
<dbReference type="Gene3D" id="3.40.50.1010">
    <property type="entry name" value="5'-nuclease"/>
    <property type="match status" value="1"/>
</dbReference>
<protein>
    <recommendedName>
        <fullName evidence="8">Ribonuclease VapC</fullName>
        <shortName evidence="8">RNase VapC</shortName>
        <ecNumber evidence="8">3.1.-.-</ecNumber>
    </recommendedName>
    <alternativeName>
        <fullName evidence="8">Toxin VapC</fullName>
    </alternativeName>
</protein>
<organism evidence="10 11">
    <name type="scientific">Lentisphaera araneosa HTCC2155</name>
    <dbReference type="NCBI Taxonomy" id="313628"/>
    <lineage>
        <taxon>Bacteria</taxon>
        <taxon>Pseudomonadati</taxon>
        <taxon>Lentisphaerota</taxon>
        <taxon>Lentisphaeria</taxon>
        <taxon>Lentisphaerales</taxon>
        <taxon>Lentisphaeraceae</taxon>
        <taxon>Lentisphaera</taxon>
    </lineage>
</organism>
<comment type="caution">
    <text evidence="10">The sequence shown here is derived from an EMBL/GenBank/DDBJ whole genome shotgun (WGS) entry which is preliminary data.</text>
</comment>
<dbReference type="Pfam" id="PF01850">
    <property type="entry name" value="PIN"/>
    <property type="match status" value="1"/>
</dbReference>
<dbReference type="STRING" id="313628.LNTAR_06474"/>
<feature type="domain" description="PIN" evidence="9">
    <location>
        <begin position="3"/>
        <end position="124"/>
    </location>
</feature>
<dbReference type="HAMAP" id="MF_00265">
    <property type="entry name" value="VapC_Nob1"/>
    <property type="match status" value="1"/>
</dbReference>
<evidence type="ECO:0000256" key="5">
    <source>
        <dbReference type="ARBA" id="ARBA00022801"/>
    </source>
</evidence>
<evidence type="ECO:0000256" key="8">
    <source>
        <dbReference type="HAMAP-Rule" id="MF_00265"/>
    </source>
</evidence>
<evidence type="ECO:0000256" key="2">
    <source>
        <dbReference type="ARBA" id="ARBA00022649"/>
    </source>
</evidence>
<dbReference type="GO" id="GO:0004540">
    <property type="term" value="F:RNA nuclease activity"/>
    <property type="evidence" value="ECO:0007669"/>
    <property type="project" value="InterPro"/>
</dbReference>
<keyword evidence="5 8" id="KW-0378">Hydrolase</keyword>
<accession>A6DNC1</accession>